<dbReference type="RefSeq" id="WP_023275359.1">
    <property type="nucleotide sequence ID" value="NZ_CP097562.1"/>
</dbReference>
<reference evidence="1" key="2">
    <citation type="submission" date="2022-05" db="EMBL/GenBank/DDBJ databases">
        <authorList>
            <person name="Proctor A.L."/>
            <person name="Phillips G.J."/>
            <person name="Wannemuehler M.J."/>
        </authorList>
    </citation>
    <scope>NUCLEOTIDE SEQUENCE</scope>
    <source>
        <strain evidence="1">ASF457</strain>
    </source>
</reference>
<keyword evidence="2" id="KW-1185">Reference proteome</keyword>
<evidence type="ECO:0000313" key="2">
    <source>
        <dbReference type="Proteomes" id="UP000017429"/>
    </source>
</evidence>
<evidence type="ECO:0000313" key="1">
    <source>
        <dbReference type="EMBL" id="USF23988.1"/>
    </source>
</evidence>
<proteinExistence type="predicted"/>
<accession>V2QI17</accession>
<dbReference type="AlphaFoldDB" id="V2QI17"/>
<reference evidence="1" key="1">
    <citation type="journal article" date="2014" name="Genome Announc.">
        <title>Draft genome sequences of the altered schaedler flora, a defined bacterial community from gnotobiotic mice.</title>
        <authorList>
            <person name="Wannemuehler M.J."/>
            <person name="Overstreet A.M."/>
            <person name="Ward D.V."/>
            <person name="Phillips G.J."/>
        </authorList>
    </citation>
    <scope>NUCLEOTIDE SEQUENCE</scope>
    <source>
        <strain evidence="1">ASF457</strain>
    </source>
</reference>
<dbReference type="KEGG" id="msch:N508_001063"/>
<dbReference type="Proteomes" id="UP000017429">
    <property type="component" value="Chromosome"/>
</dbReference>
<organism evidence="1 2">
    <name type="scientific">Mucispirillum schaedleri ASF457</name>
    <dbReference type="NCBI Taxonomy" id="1379858"/>
    <lineage>
        <taxon>Bacteria</taxon>
        <taxon>Pseudomonadati</taxon>
        <taxon>Deferribacterota</taxon>
        <taxon>Deferribacteres</taxon>
        <taxon>Deferribacterales</taxon>
        <taxon>Mucispirillaceae</taxon>
        <taxon>Mucispirillum</taxon>
    </lineage>
</organism>
<name>V2QI17_9BACT</name>
<sequence length="195" mass="22759">MKYNIIIGEDVYKQLTYSEIILYIRNLILNEESVNFSIELKTSNIIEGIDKFINNNNIKIQTLNFTCNKGQCSFTGLNDISCHWFQNNNIKELQVYSPCSLIFINDIFDNKIYTTADIFFILAAESELVEKICTQCTNNAVPAVYDFSVFKNIIESTKKMCYRNKIQLPFKLDMYKRRFKNNINAQKELLLSSSF</sequence>
<gene>
    <name evidence="1" type="ORF">N508_001063</name>
</gene>
<reference evidence="1" key="3">
    <citation type="submission" date="2022-06" db="EMBL/GenBank/DDBJ databases">
        <title>Resources to Facilitate Use of the Altered Schaedler Flora (ASF) Mouse Model to Study Microbiome Function.</title>
        <authorList>
            <person name="Proctor A."/>
            <person name="Parvinroo S."/>
            <person name="Richie T."/>
            <person name="Jia X."/>
            <person name="Lee S.T.M."/>
            <person name="Karp P.D."/>
            <person name="Paley S."/>
            <person name="Kostic A.D."/>
            <person name="Pierre J.F."/>
            <person name="Wannemuehler M.J."/>
            <person name="Phillips G.J."/>
        </authorList>
    </citation>
    <scope>NUCLEOTIDE SEQUENCE</scope>
    <source>
        <strain evidence="1">ASF457</strain>
    </source>
</reference>
<protein>
    <submittedName>
        <fullName evidence="1">Uncharacterized protein</fullName>
    </submittedName>
</protein>
<dbReference type="EMBL" id="CP097562">
    <property type="protein sequence ID" value="USF23988.1"/>
    <property type="molecule type" value="Genomic_DNA"/>
</dbReference>